<comment type="caution">
    <text evidence="11">The sequence shown here is derived from an EMBL/GenBank/DDBJ whole genome shotgun (WGS) entry which is preliminary data.</text>
</comment>
<comment type="function">
    <text evidence="8">The phosphoenolpyruvate-dependent sugar phosphotransferase system (PTS), a major carbohydrate active -transport system, catalyzes the phosphorylation of incoming sugar substrates concomitant with their translocation across the cell membrane.</text>
</comment>
<feature type="transmembrane region" description="Helical" evidence="9">
    <location>
        <begin position="101"/>
        <end position="121"/>
    </location>
</feature>
<feature type="transmembrane region" description="Helical" evidence="9">
    <location>
        <begin position="343"/>
        <end position="371"/>
    </location>
</feature>
<dbReference type="GO" id="GO:0009401">
    <property type="term" value="P:phosphoenolpyruvate-dependent sugar phosphotransferase system"/>
    <property type="evidence" value="ECO:0007669"/>
    <property type="project" value="InterPro"/>
</dbReference>
<keyword evidence="5 9" id="KW-0812">Transmembrane</keyword>
<sequence>MEKFMKMIEEKLMPVALKISGQRHMQAVRQGVVATLPLTIVGSFFCILLNIPIDGYSEFIAPYLNIIDVPFRFTVGILALYAAYGIGASLARYYKLDQLGCGMLATVAFLVSTVVPVKVTAGMPEVIADGRYLSIGALSASSLFGAIVASLVAVEIYRLCKEKNIVIKMPDGVPPEVANSFSALIPAAVVILLFWVIRYVFNFDISATLSNLLMPLKDTLSGNSLIGGLITVTLITFFWVLGIHGPAIMSPVIRPIWDMTIAENMEIFAAGTAASQLPNIFTEQFLQWFVWIGGAGATLALVCLFLRSKSQYIKSLGRLCLIPGIFNINEPVIFGAPIVMNPILAIPFIVAPIIMTIVSYLFTVSGLVPLMMAKLPFTLPAPLAAVMSTDWSIMAGVLVIINFIIALVIYYPFFKMFEKQQLEKEEASLEKA</sequence>
<feature type="transmembrane region" description="Helical" evidence="9">
    <location>
        <begin position="391"/>
        <end position="414"/>
    </location>
</feature>
<dbReference type="InterPro" id="IPR004796">
    <property type="entry name" value="PTS_IIC_cello"/>
</dbReference>
<dbReference type="PROSITE" id="PS51105">
    <property type="entry name" value="PTS_EIIC_TYPE_3"/>
    <property type="match status" value="1"/>
</dbReference>
<dbReference type="EMBL" id="SMCQ01000016">
    <property type="protein sequence ID" value="TCV96510.1"/>
    <property type="molecule type" value="Genomic_DNA"/>
</dbReference>
<dbReference type="GO" id="GO:0005886">
    <property type="term" value="C:plasma membrane"/>
    <property type="evidence" value="ECO:0007669"/>
    <property type="project" value="UniProtKB-SubCell"/>
</dbReference>
<name>A0A4R3YVA3_9FIRM</name>
<evidence type="ECO:0000256" key="7">
    <source>
        <dbReference type="ARBA" id="ARBA00023136"/>
    </source>
</evidence>
<keyword evidence="6 9" id="KW-1133">Transmembrane helix</keyword>
<evidence type="ECO:0000256" key="8">
    <source>
        <dbReference type="PIRNR" id="PIRNR006351"/>
    </source>
</evidence>
<evidence type="ECO:0000256" key="5">
    <source>
        <dbReference type="ARBA" id="ARBA00022692"/>
    </source>
</evidence>
<organism evidence="11 12">
    <name type="scientific">Longibaculum muris</name>
    <dbReference type="NCBI Taxonomy" id="1796628"/>
    <lineage>
        <taxon>Bacteria</taxon>
        <taxon>Bacillati</taxon>
        <taxon>Bacillota</taxon>
        <taxon>Erysipelotrichia</taxon>
        <taxon>Erysipelotrichales</taxon>
        <taxon>Coprobacillaceae</taxon>
        <taxon>Longibaculum</taxon>
    </lineage>
</organism>
<evidence type="ECO:0000256" key="6">
    <source>
        <dbReference type="ARBA" id="ARBA00022989"/>
    </source>
</evidence>
<evidence type="ECO:0000256" key="3">
    <source>
        <dbReference type="ARBA" id="ARBA00022475"/>
    </source>
</evidence>
<feature type="domain" description="PTS EIIC type-3" evidence="10">
    <location>
        <begin position="8"/>
        <end position="413"/>
    </location>
</feature>
<keyword evidence="12" id="KW-1185">Reference proteome</keyword>
<feature type="transmembrane region" description="Helical" evidence="9">
    <location>
        <begin position="221"/>
        <end position="243"/>
    </location>
</feature>
<gene>
    <name evidence="11" type="ORF">EDD60_1166</name>
</gene>
<dbReference type="PANTHER" id="PTHR33989">
    <property type="match status" value="1"/>
</dbReference>
<dbReference type="GO" id="GO:1901264">
    <property type="term" value="P:carbohydrate derivative transport"/>
    <property type="evidence" value="ECO:0007669"/>
    <property type="project" value="TreeGrafter"/>
</dbReference>
<dbReference type="Pfam" id="PF02378">
    <property type="entry name" value="PTS_EIIC"/>
    <property type="match status" value="1"/>
</dbReference>
<feature type="transmembrane region" description="Helical" evidence="9">
    <location>
        <begin position="73"/>
        <end position="94"/>
    </location>
</feature>
<dbReference type="GeneID" id="98915923"/>
<evidence type="ECO:0000313" key="12">
    <source>
        <dbReference type="Proteomes" id="UP000295515"/>
    </source>
</evidence>
<dbReference type="NCBIfam" id="TIGR00410">
    <property type="entry name" value="lacE"/>
    <property type="match status" value="1"/>
</dbReference>
<keyword evidence="2 8" id="KW-0813">Transport</keyword>
<feature type="transmembrane region" description="Helical" evidence="9">
    <location>
        <begin position="32"/>
        <end position="53"/>
    </location>
</feature>
<dbReference type="RefSeq" id="WP_066443535.1">
    <property type="nucleotide sequence ID" value="NZ_JANKBF010000009.1"/>
</dbReference>
<feature type="transmembrane region" description="Helical" evidence="9">
    <location>
        <begin position="133"/>
        <end position="157"/>
    </location>
</feature>
<evidence type="ECO:0000256" key="4">
    <source>
        <dbReference type="ARBA" id="ARBA00022597"/>
    </source>
</evidence>
<dbReference type="InterPro" id="IPR004501">
    <property type="entry name" value="PTS_EIIC_3"/>
</dbReference>
<dbReference type="Proteomes" id="UP000295515">
    <property type="component" value="Unassembled WGS sequence"/>
</dbReference>
<keyword evidence="3 8" id="KW-1003">Cell membrane</keyword>
<comment type="subcellular location">
    <subcellularLocation>
        <location evidence="1">Cell membrane</location>
        <topology evidence="1">Multi-pass membrane protein</topology>
    </subcellularLocation>
</comment>
<dbReference type="PIRSF" id="PIRSF006351">
    <property type="entry name" value="PTS_EIIC-Cellobiose"/>
    <property type="match status" value="1"/>
</dbReference>
<dbReference type="PANTHER" id="PTHR33989:SF11">
    <property type="entry name" value="LICHENAN PERMEASE IIC COMPONENT"/>
    <property type="match status" value="1"/>
</dbReference>
<keyword evidence="7 8" id="KW-0472">Membrane</keyword>
<evidence type="ECO:0000256" key="9">
    <source>
        <dbReference type="SAM" id="Phobius"/>
    </source>
</evidence>
<protein>
    <recommendedName>
        <fullName evidence="8">Permease IIC component</fullName>
    </recommendedName>
</protein>
<proteinExistence type="predicted"/>
<feature type="transmembrane region" description="Helical" evidence="9">
    <location>
        <begin position="288"/>
        <end position="306"/>
    </location>
</feature>
<accession>A0A4R3YVA3</accession>
<keyword evidence="4 8" id="KW-0762">Sugar transport</keyword>
<dbReference type="InterPro" id="IPR003352">
    <property type="entry name" value="PTS_EIIC"/>
</dbReference>
<feature type="transmembrane region" description="Helical" evidence="9">
    <location>
        <begin position="177"/>
        <end position="201"/>
    </location>
</feature>
<evidence type="ECO:0000256" key="1">
    <source>
        <dbReference type="ARBA" id="ARBA00004651"/>
    </source>
</evidence>
<reference evidence="11 12" key="1">
    <citation type="submission" date="2019-03" db="EMBL/GenBank/DDBJ databases">
        <title>Genomic Encyclopedia of Type Strains, Phase IV (KMG-IV): sequencing the most valuable type-strain genomes for metagenomic binning, comparative biology and taxonomic classification.</title>
        <authorList>
            <person name="Goeker M."/>
        </authorList>
    </citation>
    <scope>NUCLEOTIDE SEQUENCE [LARGE SCALE GENOMIC DNA]</scope>
    <source>
        <strain evidence="11 12">DSM 29487</strain>
    </source>
</reference>
<evidence type="ECO:0000313" key="11">
    <source>
        <dbReference type="EMBL" id="TCV96510.1"/>
    </source>
</evidence>
<evidence type="ECO:0000256" key="2">
    <source>
        <dbReference type="ARBA" id="ARBA00022448"/>
    </source>
</evidence>
<dbReference type="AlphaFoldDB" id="A0A4R3YVA3"/>
<evidence type="ECO:0000259" key="10">
    <source>
        <dbReference type="PROSITE" id="PS51105"/>
    </source>
</evidence>
<dbReference type="GO" id="GO:0008982">
    <property type="term" value="F:protein-N(PI)-phosphohistidine-sugar phosphotransferase activity"/>
    <property type="evidence" value="ECO:0007669"/>
    <property type="project" value="UniProtKB-UniRule"/>
</dbReference>
<dbReference type="InterPro" id="IPR051088">
    <property type="entry name" value="PTS_Sugar-EIIC/EIIB"/>
</dbReference>